<dbReference type="PROSITE" id="PS00216">
    <property type="entry name" value="SUGAR_TRANSPORT_1"/>
    <property type="match status" value="2"/>
</dbReference>
<evidence type="ECO:0000313" key="10">
    <source>
        <dbReference type="EMBL" id="KAL2913957.1"/>
    </source>
</evidence>
<dbReference type="InterPro" id="IPR050360">
    <property type="entry name" value="MFS_Sugar_Transporters"/>
</dbReference>
<feature type="transmembrane region" description="Helical" evidence="8">
    <location>
        <begin position="375"/>
        <end position="402"/>
    </location>
</feature>
<dbReference type="InterPro" id="IPR005828">
    <property type="entry name" value="MFS_sugar_transport-like"/>
</dbReference>
<dbReference type="InterPro" id="IPR036259">
    <property type="entry name" value="MFS_trans_sf"/>
</dbReference>
<feature type="transmembrane region" description="Helical" evidence="8">
    <location>
        <begin position="446"/>
        <end position="464"/>
    </location>
</feature>
<dbReference type="InterPro" id="IPR020846">
    <property type="entry name" value="MFS_dom"/>
</dbReference>
<keyword evidence="5 8" id="KW-1133">Transmembrane helix</keyword>
<feature type="transmembrane region" description="Helical" evidence="8">
    <location>
        <begin position="193"/>
        <end position="216"/>
    </location>
</feature>
<evidence type="ECO:0000256" key="4">
    <source>
        <dbReference type="ARBA" id="ARBA00022692"/>
    </source>
</evidence>
<dbReference type="Pfam" id="PF00083">
    <property type="entry name" value="Sugar_tr"/>
    <property type="match status" value="1"/>
</dbReference>
<keyword evidence="4 8" id="KW-0812">Transmembrane</keyword>
<comment type="caution">
    <text evidence="10">The sequence shown here is derived from an EMBL/GenBank/DDBJ whole genome shotgun (WGS) entry which is preliminary data.</text>
</comment>
<dbReference type="PROSITE" id="PS50850">
    <property type="entry name" value="MFS"/>
    <property type="match status" value="1"/>
</dbReference>
<dbReference type="InterPro" id="IPR003663">
    <property type="entry name" value="Sugar/inositol_transpt"/>
</dbReference>
<feature type="domain" description="Major facilitator superfamily (MFS) profile" evidence="9">
    <location>
        <begin position="9"/>
        <end position="468"/>
    </location>
</feature>
<dbReference type="InterPro" id="IPR005829">
    <property type="entry name" value="Sugar_transporter_CS"/>
</dbReference>
<comment type="subcellular location">
    <subcellularLocation>
        <location evidence="1">Membrane</location>
        <topology evidence="1">Multi-pass membrane protein</topology>
    </subcellularLocation>
</comment>
<feature type="transmembrane region" description="Helical" evidence="8">
    <location>
        <begin position="347"/>
        <end position="369"/>
    </location>
</feature>
<evidence type="ECO:0000256" key="1">
    <source>
        <dbReference type="ARBA" id="ARBA00004141"/>
    </source>
</evidence>
<proteinExistence type="inferred from homology"/>
<protein>
    <recommendedName>
        <fullName evidence="9">Major facilitator superfamily (MFS) profile domain-containing protein</fullName>
    </recommendedName>
</protein>
<evidence type="ECO:0000256" key="3">
    <source>
        <dbReference type="ARBA" id="ARBA00022448"/>
    </source>
</evidence>
<keyword evidence="11" id="KW-1185">Reference proteome</keyword>
<name>A0ABR4N369_9FUNG</name>
<organism evidence="10 11">
    <name type="scientific">Polyrhizophydium stewartii</name>
    <dbReference type="NCBI Taxonomy" id="2732419"/>
    <lineage>
        <taxon>Eukaryota</taxon>
        <taxon>Fungi</taxon>
        <taxon>Fungi incertae sedis</taxon>
        <taxon>Chytridiomycota</taxon>
        <taxon>Chytridiomycota incertae sedis</taxon>
        <taxon>Chytridiomycetes</taxon>
        <taxon>Rhizophydiales</taxon>
        <taxon>Rhizophydiales incertae sedis</taxon>
        <taxon>Polyrhizophydium</taxon>
    </lineage>
</organism>
<evidence type="ECO:0000256" key="8">
    <source>
        <dbReference type="SAM" id="Phobius"/>
    </source>
</evidence>
<dbReference type="PRINTS" id="PR00171">
    <property type="entry name" value="SUGRTRNSPORT"/>
</dbReference>
<feature type="transmembrane region" description="Helical" evidence="8">
    <location>
        <begin position="281"/>
        <end position="302"/>
    </location>
</feature>
<evidence type="ECO:0000256" key="6">
    <source>
        <dbReference type="ARBA" id="ARBA00023136"/>
    </source>
</evidence>
<dbReference type="SUPFAM" id="SSF103473">
    <property type="entry name" value="MFS general substrate transporter"/>
    <property type="match status" value="1"/>
</dbReference>
<evidence type="ECO:0000256" key="5">
    <source>
        <dbReference type="ARBA" id="ARBA00022989"/>
    </source>
</evidence>
<feature type="transmembrane region" description="Helical" evidence="8">
    <location>
        <begin position="100"/>
        <end position="119"/>
    </location>
</feature>
<gene>
    <name evidence="10" type="ORF">HK105_206548</name>
</gene>
<evidence type="ECO:0000313" key="11">
    <source>
        <dbReference type="Proteomes" id="UP001527925"/>
    </source>
</evidence>
<feature type="transmembrane region" description="Helical" evidence="8">
    <location>
        <begin position="125"/>
        <end position="147"/>
    </location>
</feature>
<sequence>MGAYYQYLVAFAAGVGGLLFGYEIGVIGQVISMDSFSSFFGYRYLAANGDYKDCTGDDYPASCSSLAEDTTGWVTFTFLIGCVGGALVSSMMADGIGRKFSILIGGFFFTLGAALQTSANGLSLLYPGRVVGGVGVGIMSMSVPLYISETSPTAMRGRLTTVYQLMITIGIFIATAINSIIISTVDNTSATEWRLALGMQMVPGVILLFIMFFMPYSPRWLINRDRDAEALTILARLRNASESDAAVAAEFKDIRDSVHAEREIGEASWSELMAPGIGKRVFLGFFLQFFQQWTGMNVILYYQSDLFARMGIDKKAASIPFTLANDFINFIATFPGMYLIERVGRRPLLIIGGVIMGTSLCIITLFVGLSSQTPGLPWAAIVFVFIFTIGFASTWGPIVWTYQSEIFPMRVRAKGTGIATMSNWIWNAVIAKVSPKMIARINFYQYLVYAAACFIMAVFTFVFVPETMGKSLEEMDEIFGSPTHARKSIEKGEKAIVTSA</sequence>
<comment type="similarity">
    <text evidence="2 7">Belongs to the major facilitator superfamily. Sugar transporter (TC 2.A.1.1) family.</text>
</comment>
<feature type="transmembrane region" description="Helical" evidence="8">
    <location>
        <begin position="7"/>
        <end position="31"/>
    </location>
</feature>
<evidence type="ECO:0000256" key="2">
    <source>
        <dbReference type="ARBA" id="ARBA00010992"/>
    </source>
</evidence>
<evidence type="ECO:0000259" key="9">
    <source>
        <dbReference type="PROSITE" id="PS50850"/>
    </source>
</evidence>
<dbReference type="Proteomes" id="UP001527925">
    <property type="component" value="Unassembled WGS sequence"/>
</dbReference>
<keyword evidence="6 8" id="KW-0472">Membrane</keyword>
<feature type="transmembrane region" description="Helical" evidence="8">
    <location>
        <begin position="70"/>
        <end position="88"/>
    </location>
</feature>
<accession>A0ABR4N369</accession>
<feature type="transmembrane region" description="Helical" evidence="8">
    <location>
        <begin position="322"/>
        <end position="340"/>
    </location>
</feature>
<dbReference type="EMBL" id="JADGIZ020000039">
    <property type="protein sequence ID" value="KAL2913957.1"/>
    <property type="molecule type" value="Genomic_DNA"/>
</dbReference>
<keyword evidence="3 7" id="KW-0813">Transport</keyword>
<dbReference type="NCBIfam" id="TIGR00879">
    <property type="entry name" value="SP"/>
    <property type="match status" value="1"/>
</dbReference>
<dbReference type="PANTHER" id="PTHR48022">
    <property type="entry name" value="PLASTIDIC GLUCOSE TRANSPORTER 4"/>
    <property type="match status" value="1"/>
</dbReference>
<dbReference type="PANTHER" id="PTHR48022:SF2">
    <property type="entry name" value="PLASTIDIC GLUCOSE TRANSPORTER 4"/>
    <property type="match status" value="1"/>
</dbReference>
<reference evidence="10 11" key="1">
    <citation type="submission" date="2023-09" db="EMBL/GenBank/DDBJ databases">
        <title>Pangenome analysis of Batrachochytrium dendrobatidis and related Chytrids.</title>
        <authorList>
            <person name="Yacoub M.N."/>
            <person name="Stajich J.E."/>
            <person name="James T.Y."/>
        </authorList>
    </citation>
    <scope>NUCLEOTIDE SEQUENCE [LARGE SCALE GENOMIC DNA]</scope>
    <source>
        <strain evidence="10 11">JEL0888</strain>
    </source>
</reference>
<dbReference type="Gene3D" id="1.20.1250.20">
    <property type="entry name" value="MFS general substrate transporter like domains"/>
    <property type="match status" value="1"/>
</dbReference>
<feature type="transmembrane region" description="Helical" evidence="8">
    <location>
        <begin position="159"/>
        <end position="181"/>
    </location>
</feature>
<evidence type="ECO:0000256" key="7">
    <source>
        <dbReference type="RuleBase" id="RU003346"/>
    </source>
</evidence>
<dbReference type="PROSITE" id="PS00217">
    <property type="entry name" value="SUGAR_TRANSPORT_2"/>
    <property type="match status" value="1"/>
</dbReference>